<feature type="chain" id="PRO_5034413468" evidence="2">
    <location>
        <begin position="22"/>
        <end position="204"/>
    </location>
</feature>
<dbReference type="Proteomes" id="UP000694701">
    <property type="component" value="Unplaced"/>
</dbReference>
<evidence type="ECO:0000256" key="1">
    <source>
        <dbReference type="SAM" id="Phobius"/>
    </source>
</evidence>
<evidence type="ECO:0000313" key="3">
    <source>
        <dbReference type="Ensembl" id="ENSCCRP00020074747.1"/>
    </source>
</evidence>
<feature type="signal peptide" evidence="2">
    <location>
        <begin position="1"/>
        <end position="21"/>
    </location>
</feature>
<organism evidence="3 4">
    <name type="scientific">Cyprinus carpio</name>
    <name type="common">Common carp</name>
    <dbReference type="NCBI Taxonomy" id="7962"/>
    <lineage>
        <taxon>Eukaryota</taxon>
        <taxon>Metazoa</taxon>
        <taxon>Chordata</taxon>
        <taxon>Craniata</taxon>
        <taxon>Vertebrata</taxon>
        <taxon>Euteleostomi</taxon>
        <taxon>Actinopterygii</taxon>
        <taxon>Neopterygii</taxon>
        <taxon>Teleostei</taxon>
        <taxon>Ostariophysi</taxon>
        <taxon>Cypriniformes</taxon>
        <taxon>Cyprinidae</taxon>
        <taxon>Cyprininae</taxon>
        <taxon>Cyprinus</taxon>
    </lineage>
</organism>
<keyword evidence="1" id="KW-0812">Transmembrane</keyword>
<keyword evidence="1" id="KW-0472">Membrane</keyword>
<keyword evidence="2" id="KW-0732">Signal</keyword>
<dbReference type="PANTHER" id="PTHR36132">
    <property type="entry name" value="TRANSMEMBRANE PROTEIN 221"/>
    <property type="match status" value="1"/>
</dbReference>
<evidence type="ECO:0000313" key="4">
    <source>
        <dbReference type="Proteomes" id="UP000694701"/>
    </source>
</evidence>
<keyword evidence="1" id="KW-1133">Transmembrane helix</keyword>
<dbReference type="AlphaFoldDB" id="A0A8C2I5X8"/>
<protein>
    <submittedName>
        <fullName evidence="3">Si:ch211-125m10.6</fullName>
    </submittedName>
</protein>
<dbReference type="Ensembl" id="ENSCCRT00020082002.1">
    <property type="protein sequence ID" value="ENSCCRP00020074747.1"/>
    <property type="gene ID" value="ENSCCRG00020034839.1"/>
</dbReference>
<accession>A0A8C2I5X8</accession>
<feature type="transmembrane region" description="Helical" evidence="1">
    <location>
        <begin position="74"/>
        <end position="96"/>
    </location>
</feature>
<proteinExistence type="predicted"/>
<reference evidence="3" key="1">
    <citation type="submission" date="2025-08" db="UniProtKB">
        <authorList>
            <consortium name="Ensembl"/>
        </authorList>
    </citation>
    <scope>IDENTIFICATION</scope>
</reference>
<dbReference type="InterPro" id="IPR029201">
    <property type="entry name" value="Jiraiya"/>
</dbReference>
<dbReference type="PANTHER" id="PTHR36132:SF1">
    <property type="entry name" value="TRANSMEMBRANE PROTEIN 221"/>
    <property type="match status" value="1"/>
</dbReference>
<dbReference type="Pfam" id="PF15038">
    <property type="entry name" value="Jiraiya"/>
    <property type="match status" value="1"/>
</dbReference>
<name>A0A8C2I5X8_CYPCA</name>
<feature type="transmembrane region" description="Helical" evidence="1">
    <location>
        <begin position="102"/>
        <end position="124"/>
    </location>
</feature>
<evidence type="ECO:0000256" key="2">
    <source>
        <dbReference type="SAM" id="SignalP"/>
    </source>
</evidence>
<dbReference type="InterPro" id="IPR053101">
    <property type="entry name" value="TM221"/>
</dbReference>
<sequence length="204" mass="22835">MFRRFFRRCFFSVRLIAFSTAADLEFLRRKKEKKKPPAHSRLSYFATEICRGEPDTQRADWFLLDSRVVRHVTIGLFCPGVSAYLAAMSIFMLLVFEVETGIASVCVLSSGVLVLLLIIIHSLIRAAHTAKQFRNEHAHNIYHSNPENIAGIRTSITQALQKNHGGNTAQPTCTTPLTQILNPSTRHPTTLTVTLTINTATVVV</sequence>